<dbReference type="EMBL" id="LNYS01000018">
    <property type="protein sequence ID" value="KTD47904.1"/>
    <property type="molecule type" value="Genomic_DNA"/>
</dbReference>
<keyword evidence="3" id="KW-1185">Reference proteome</keyword>
<dbReference type="Proteomes" id="UP000054618">
    <property type="component" value="Unassembled WGS sequence"/>
</dbReference>
<gene>
    <name evidence="2" type="ORF">Lqui_2168</name>
</gene>
<evidence type="ECO:0000313" key="3">
    <source>
        <dbReference type="Proteomes" id="UP000054618"/>
    </source>
</evidence>
<dbReference type="CDD" id="cd00038">
    <property type="entry name" value="CAP_ED"/>
    <property type="match status" value="1"/>
</dbReference>
<comment type="caution">
    <text evidence="2">The sequence shown here is derived from an EMBL/GenBank/DDBJ whole genome shotgun (WGS) entry which is preliminary data.</text>
</comment>
<dbReference type="AlphaFoldDB" id="A0A0W0XTW4"/>
<feature type="domain" description="Cyclic nucleotide-binding" evidence="1">
    <location>
        <begin position="248"/>
        <end position="364"/>
    </location>
</feature>
<protein>
    <submittedName>
        <fullName evidence="2">Cyclic nucleotide-binding domain protein</fullName>
    </submittedName>
</protein>
<organism evidence="2 3">
    <name type="scientific">Legionella quinlivanii</name>
    <dbReference type="NCBI Taxonomy" id="45073"/>
    <lineage>
        <taxon>Bacteria</taxon>
        <taxon>Pseudomonadati</taxon>
        <taxon>Pseudomonadota</taxon>
        <taxon>Gammaproteobacteria</taxon>
        <taxon>Legionellales</taxon>
        <taxon>Legionellaceae</taxon>
        <taxon>Legionella</taxon>
    </lineage>
</organism>
<dbReference type="InterPro" id="IPR014710">
    <property type="entry name" value="RmlC-like_jellyroll"/>
</dbReference>
<dbReference type="InterPro" id="IPR000595">
    <property type="entry name" value="cNMP-bd_dom"/>
</dbReference>
<dbReference type="InterPro" id="IPR016181">
    <property type="entry name" value="Acyl_CoA_acyltransferase"/>
</dbReference>
<dbReference type="PATRIC" id="fig|45073.5.peg.2288"/>
<dbReference type="InterPro" id="IPR018490">
    <property type="entry name" value="cNMP-bd_dom_sf"/>
</dbReference>
<dbReference type="Gene3D" id="3.40.630.30">
    <property type="match status" value="1"/>
</dbReference>
<dbReference type="SUPFAM" id="SSF55729">
    <property type="entry name" value="Acyl-CoA N-acyltransferases (Nat)"/>
    <property type="match status" value="1"/>
</dbReference>
<proteinExistence type="predicted"/>
<sequence length="383" mass="45717">MLSTYFKYRILECIPVKEASTEEEKHKIYKFRYEIYHNEYKMIEENFDHQRKILKDIIDDKKNSILTYTTSKNNISSTCRAYYLDCNEISEEEKMKYYLHQLPLPPNPLITFVERLAVTRSKRGKYLAAAHATHLATRLFRDLNSYFTFSSCSPGLLKHYMQLGYRPYTNELLQFDDRVEIPIVVMPDMQFLKKIKSVLYHPMNKYCSDSLKSSYSNFRPEVLENFITSTKTIDDLESTSYLKYKKSFLYHLKKETINFIIKNCYFLNLRKGFMLFSEKEHHQEKFIILSGHLSISKYEKTIMHAHPGDIVGEFGTHHDNYLRYTSVRALEDCKLMVIPRGFEKKLFRFDSSLYINYMESYTKSLSLRERKLIINVLNQKQYT</sequence>
<accession>A0A0W0XTW4</accession>
<dbReference type="STRING" id="45073.Lqui_2168"/>
<dbReference type="RefSeq" id="WP_058508259.1">
    <property type="nucleotide sequence ID" value="NZ_CAAAIK010000024.1"/>
</dbReference>
<name>A0A0W0XTW4_9GAMM</name>
<evidence type="ECO:0000313" key="2">
    <source>
        <dbReference type="EMBL" id="KTD47904.1"/>
    </source>
</evidence>
<dbReference type="Gene3D" id="2.60.120.10">
    <property type="entry name" value="Jelly Rolls"/>
    <property type="match status" value="1"/>
</dbReference>
<dbReference type="PROSITE" id="PS50042">
    <property type="entry name" value="CNMP_BINDING_3"/>
    <property type="match status" value="1"/>
</dbReference>
<dbReference type="Pfam" id="PF00027">
    <property type="entry name" value="cNMP_binding"/>
    <property type="match status" value="1"/>
</dbReference>
<evidence type="ECO:0000259" key="1">
    <source>
        <dbReference type="PROSITE" id="PS50042"/>
    </source>
</evidence>
<reference evidence="2 3" key="1">
    <citation type="submission" date="2015-11" db="EMBL/GenBank/DDBJ databases">
        <title>Genomic analysis of 38 Legionella species identifies large and diverse effector repertoires.</title>
        <authorList>
            <person name="Burstein D."/>
            <person name="Amaro F."/>
            <person name="Zusman T."/>
            <person name="Lifshitz Z."/>
            <person name="Cohen O."/>
            <person name="Gilbert J.A."/>
            <person name="Pupko T."/>
            <person name="Shuman H.A."/>
            <person name="Segal G."/>
        </authorList>
    </citation>
    <scope>NUCLEOTIDE SEQUENCE [LARGE SCALE GENOMIC DNA]</scope>
    <source>
        <strain evidence="2 3">CDC#1442-AUS-E</strain>
    </source>
</reference>
<dbReference type="SUPFAM" id="SSF51206">
    <property type="entry name" value="cAMP-binding domain-like"/>
    <property type="match status" value="1"/>
</dbReference>
<dbReference type="OrthoDB" id="5657172at2"/>